<accession>A0A8I0ANY0</accession>
<feature type="domain" description="SCP2" evidence="1">
    <location>
        <begin position="28"/>
        <end position="101"/>
    </location>
</feature>
<evidence type="ECO:0000313" key="2">
    <source>
        <dbReference type="EMBL" id="MBC5662392.1"/>
    </source>
</evidence>
<dbReference type="EMBL" id="JACOOX010000003">
    <property type="protein sequence ID" value="MBC5662392.1"/>
    <property type="molecule type" value="Genomic_DNA"/>
</dbReference>
<dbReference type="Proteomes" id="UP000615234">
    <property type="component" value="Unassembled WGS sequence"/>
</dbReference>
<dbReference type="SUPFAM" id="SSF55718">
    <property type="entry name" value="SCP-like"/>
    <property type="match status" value="1"/>
</dbReference>
<protein>
    <submittedName>
        <fullName evidence="2">SCP2 sterol-binding domain-containing protein</fullName>
    </submittedName>
</protein>
<organism evidence="2 3">
    <name type="scientific">Coprococcus hominis</name>
    <name type="common">ex Liu et al. 2022</name>
    <dbReference type="NCBI Taxonomy" id="2763039"/>
    <lineage>
        <taxon>Bacteria</taxon>
        <taxon>Bacillati</taxon>
        <taxon>Bacillota</taxon>
        <taxon>Clostridia</taxon>
        <taxon>Lachnospirales</taxon>
        <taxon>Lachnospiraceae</taxon>
        <taxon>Coprococcus</taxon>
    </lineage>
</organism>
<name>A0A8I0ANY0_9FIRM</name>
<dbReference type="RefSeq" id="WP_118484022.1">
    <property type="nucleotide sequence ID" value="NZ_JACOOX010000003.1"/>
</dbReference>
<reference evidence="2 3" key="1">
    <citation type="submission" date="2020-08" db="EMBL/GenBank/DDBJ databases">
        <title>Genome public.</title>
        <authorList>
            <person name="Liu C."/>
            <person name="Sun Q."/>
        </authorList>
    </citation>
    <scope>NUCLEOTIDE SEQUENCE [LARGE SCALE GENOMIC DNA]</scope>
    <source>
        <strain evidence="2 3">NSJ-10</strain>
    </source>
</reference>
<dbReference type="InterPro" id="IPR036527">
    <property type="entry name" value="SCP2_sterol-bd_dom_sf"/>
</dbReference>
<gene>
    <name evidence="2" type="ORF">H8S09_05710</name>
</gene>
<comment type="caution">
    <text evidence="2">The sequence shown here is derived from an EMBL/GenBank/DDBJ whole genome shotgun (WGS) entry which is preliminary data.</text>
</comment>
<dbReference type="AlphaFoldDB" id="A0A8I0ANY0"/>
<dbReference type="InterPro" id="IPR003033">
    <property type="entry name" value="SCP2_sterol-bd_dom"/>
</dbReference>
<dbReference type="Pfam" id="PF02036">
    <property type="entry name" value="SCP2"/>
    <property type="match status" value="1"/>
</dbReference>
<evidence type="ECO:0000313" key="3">
    <source>
        <dbReference type="Proteomes" id="UP000615234"/>
    </source>
</evidence>
<evidence type="ECO:0000259" key="1">
    <source>
        <dbReference type="Pfam" id="PF02036"/>
    </source>
</evidence>
<keyword evidence="3" id="KW-1185">Reference proteome</keyword>
<dbReference type="Gene3D" id="3.30.1050.10">
    <property type="entry name" value="SCP2 sterol-binding domain"/>
    <property type="match status" value="1"/>
</dbReference>
<proteinExistence type="predicted"/>
<sequence length="108" mass="12486">MTYRECLDYFHELSVHRNIDGLQDDTYFQFDVIGRDSGHFYIHLKDGTFEVISGEYKQRNVQFIVTISSLERVINGVMDPIYAYATGKLNIAGDVSLGRNFLSRIIKE</sequence>